<name>A0A177YNZ9_9NOCA</name>
<organism evidence="1 2">
    <name type="scientific">Rhodococcoides kyotonense</name>
    <dbReference type="NCBI Taxonomy" id="398843"/>
    <lineage>
        <taxon>Bacteria</taxon>
        <taxon>Bacillati</taxon>
        <taxon>Actinomycetota</taxon>
        <taxon>Actinomycetes</taxon>
        <taxon>Mycobacteriales</taxon>
        <taxon>Nocardiaceae</taxon>
        <taxon>Rhodococcoides</taxon>
    </lineage>
</organism>
<keyword evidence="2" id="KW-1185">Reference proteome</keyword>
<comment type="caution">
    <text evidence="1">The sequence shown here is derived from an EMBL/GenBank/DDBJ whole genome shotgun (WGS) entry which is preliminary data.</text>
</comment>
<dbReference type="AlphaFoldDB" id="A0A177YNZ9"/>
<protein>
    <recommendedName>
        <fullName evidence="3">Condensation domain-containing protein</fullName>
    </recommendedName>
</protein>
<sequence>MDRVFADARIIALTGPTKGLDAATARAVMNAAEQSSATPRLALEPQHDSRDWEYRTGENNSAVLTLPDLDTTDLGRLLTAIRNRPGPKKALEVIICGDYLAVDLSHGIGDGQMGLMLMAAFSGDVDDARARGLATGLPDGSTSTALRKHYSAKPAALRDFWRLRKQHKNTGASEKVPTKRIENWESAKVSRSAYMEPARVSELHRWASENAAGATAASISVALWRAALLAQNVPLSEQVMILFNSRRYLGPEHLASHGNFAVGIPLHLPVDLSPVDIASAMKQVIDSGWPVAILGMSEVKDRLLSWRSRPATPEPGGAVDVPDRLRLAVSDLGKLRMFDHLKWANDGRPPQIAASLEPDGPDGVTMLIAEVAGGRTYTASFCDKMIDSEVVESALEQLCSDPLSLLRDVRA</sequence>
<evidence type="ECO:0000313" key="2">
    <source>
        <dbReference type="Proteomes" id="UP000077519"/>
    </source>
</evidence>
<evidence type="ECO:0000313" key="1">
    <source>
        <dbReference type="EMBL" id="OAK56929.1"/>
    </source>
</evidence>
<evidence type="ECO:0008006" key="3">
    <source>
        <dbReference type="Google" id="ProtNLM"/>
    </source>
</evidence>
<accession>A0A177YNZ9</accession>
<proteinExistence type="predicted"/>
<gene>
    <name evidence="1" type="ORF">A3K89_15065</name>
</gene>
<dbReference type="Proteomes" id="UP000077519">
    <property type="component" value="Unassembled WGS sequence"/>
</dbReference>
<reference evidence="1 2" key="1">
    <citation type="submission" date="2016-03" db="EMBL/GenBank/DDBJ databases">
        <title>Genome sequence of Rhodococcus kyotonensis KB10.</title>
        <authorList>
            <person name="Jeong H."/>
            <person name="Hong C.E."/>
            <person name="Jo S.H."/>
            <person name="Park J.M."/>
        </authorList>
    </citation>
    <scope>NUCLEOTIDE SEQUENCE [LARGE SCALE GENOMIC DNA]</scope>
    <source>
        <strain evidence="1 2">KB10</strain>
    </source>
</reference>
<dbReference type="EMBL" id="LVHI01000002">
    <property type="protein sequence ID" value="OAK56929.1"/>
    <property type="molecule type" value="Genomic_DNA"/>
</dbReference>